<dbReference type="EMBL" id="CAXDID020000163">
    <property type="protein sequence ID" value="CAL6045271.1"/>
    <property type="molecule type" value="Genomic_DNA"/>
</dbReference>
<comment type="caution">
    <text evidence="3">The sequence shown here is derived from an EMBL/GenBank/DDBJ whole genome shotgun (WGS) entry which is preliminary data.</text>
</comment>
<dbReference type="EMBL" id="CAXDID020000830">
    <property type="protein sequence ID" value="CAL6114803.1"/>
    <property type="molecule type" value="Genomic_DNA"/>
</dbReference>
<organism evidence="3">
    <name type="scientific">Hexamita inflata</name>
    <dbReference type="NCBI Taxonomy" id="28002"/>
    <lineage>
        <taxon>Eukaryota</taxon>
        <taxon>Metamonada</taxon>
        <taxon>Diplomonadida</taxon>
        <taxon>Hexamitidae</taxon>
        <taxon>Hexamitinae</taxon>
        <taxon>Hexamita</taxon>
    </lineage>
</organism>
<dbReference type="Proteomes" id="UP001642409">
    <property type="component" value="Unassembled WGS sequence"/>
</dbReference>
<proteinExistence type="predicted"/>
<evidence type="ECO:0000313" key="7">
    <source>
        <dbReference type="Proteomes" id="UP001642409"/>
    </source>
</evidence>
<evidence type="ECO:0000256" key="1">
    <source>
        <dbReference type="SAM" id="MobiDB-lite"/>
    </source>
</evidence>
<name>A0AA86UA70_9EUKA</name>
<dbReference type="EMBL" id="CAXDID020000239">
    <property type="protein sequence ID" value="CAL6062416.1"/>
    <property type="molecule type" value="Genomic_DNA"/>
</dbReference>
<reference evidence="4 7" key="2">
    <citation type="submission" date="2024-07" db="EMBL/GenBank/DDBJ databases">
        <authorList>
            <person name="Akdeniz Z."/>
        </authorList>
    </citation>
    <scope>NUCLEOTIDE SEQUENCE [LARGE SCALE GENOMIC DNA]</scope>
</reference>
<evidence type="ECO:0000313" key="6">
    <source>
        <dbReference type="EMBL" id="CAL6114803.1"/>
    </source>
</evidence>
<reference evidence="3" key="1">
    <citation type="submission" date="2023-06" db="EMBL/GenBank/DDBJ databases">
        <authorList>
            <person name="Kurt Z."/>
        </authorList>
    </citation>
    <scope>NUCLEOTIDE SEQUENCE</scope>
</reference>
<dbReference type="EMBL" id="CATOUU010000775">
    <property type="protein sequence ID" value="CAI9947349.1"/>
    <property type="molecule type" value="Genomic_DNA"/>
</dbReference>
<evidence type="ECO:0000313" key="2">
    <source>
        <dbReference type="EMBL" id="CAI9922626.1"/>
    </source>
</evidence>
<evidence type="ECO:0000313" key="3">
    <source>
        <dbReference type="EMBL" id="CAI9947349.1"/>
    </source>
</evidence>
<gene>
    <name evidence="2" type="ORF">HINF_LOCUS10271</name>
    <name evidence="3" type="ORF">HINF_LOCUS34994</name>
    <name evidence="4" type="ORF">HINF_LOCUS40956</name>
    <name evidence="5" type="ORF">HINF_LOCUS50177</name>
    <name evidence="6" type="ORF">HINF_LOCUS78306</name>
</gene>
<accession>A0AA86UA70</accession>
<keyword evidence="7" id="KW-1185">Reference proteome</keyword>
<evidence type="ECO:0000313" key="5">
    <source>
        <dbReference type="EMBL" id="CAL6062416.1"/>
    </source>
</evidence>
<dbReference type="EMBL" id="CATOUU010000257">
    <property type="protein sequence ID" value="CAI9922626.1"/>
    <property type="molecule type" value="Genomic_DNA"/>
</dbReference>
<feature type="region of interest" description="Disordered" evidence="1">
    <location>
        <begin position="1"/>
        <end position="21"/>
    </location>
</feature>
<protein>
    <submittedName>
        <fullName evidence="4">Hypothetical_protein</fullName>
    </submittedName>
</protein>
<evidence type="ECO:0000313" key="4">
    <source>
        <dbReference type="EMBL" id="CAL6045271.1"/>
    </source>
</evidence>
<dbReference type="AlphaFoldDB" id="A0AA86UA70"/>
<sequence>MNKELDKSMSSRPYASRPGRTWDDQLDKQLQEIITRVFEAHFNTKFNNYEELVQYYNTLQGADMGRCWVEVSKEMGMKREQVCKRFINNHVKQNSQQWPMELWSAVMQDVEQQIISSQKLNLQLERKGIITDITAKYDLKSFTQYHYPTIYNNMYNRITQLQEQYLKEQPPQPPQIPVPHFDSPWMLAQINLHNKLIKTATTQNEEVTNKKNMEQLQEAFDQLTLTTFDGLIDQLKIVNKVLDDLEPQKVPKHKYQQFQDLIEQIAKKAQDFDM</sequence>